<dbReference type="GO" id="GO:0008270">
    <property type="term" value="F:zinc ion binding"/>
    <property type="evidence" value="ECO:0007669"/>
    <property type="project" value="UniProtKB-KW"/>
</dbReference>
<dbReference type="EMBL" id="JAIWQS010000007">
    <property type="protein sequence ID" value="KAJ8760947.1"/>
    <property type="molecule type" value="Genomic_DNA"/>
</dbReference>
<feature type="region of interest" description="Disordered" evidence="2">
    <location>
        <begin position="103"/>
        <end position="169"/>
    </location>
</feature>
<reference evidence="4 5" key="1">
    <citation type="submission" date="2021-09" db="EMBL/GenBank/DDBJ databases">
        <title>Genomic insights and catalytic innovation underlie evolution of tropane alkaloids biosynthesis.</title>
        <authorList>
            <person name="Wang Y.-J."/>
            <person name="Tian T."/>
            <person name="Huang J.-P."/>
            <person name="Huang S.-X."/>
        </authorList>
    </citation>
    <scope>NUCLEOTIDE SEQUENCE [LARGE SCALE GENOMIC DNA]</scope>
    <source>
        <strain evidence="4">KIB-2018</strain>
        <tissue evidence="4">Leaf</tissue>
    </source>
</reference>
<gene>
    <name evidence="4" type="ORF">K2173_021985</name>
</gene>
<dbReference type="GO" id="GO:0003676">
    <property type="term" value="F:nucleic acid binding"/>
    <property type="evidence" value="ECO:0007669"/>
    <property type="project" value="InterPro"/>
</dbReference>
<dbReference type="InterPro" id="IPR025836">
    <property type="entry name" value="Zn_knuckle_CX2CX4HX4C"/>
</dbReference>
<dbReference type="AlphaFoldDB" id="A0AAV8T2G6"/>
<evidence type="ECO:0000256" key="2">
    <source>
        <dbReference type="SAM" id="MobiDB-lite"/>
    </source>
</evidence>
<dbReference type="Proteomes" id="UP001159364">
    <property type="component" value="Linkage Group LG07"/>
</dbReference>
<organism evidence="4 5">
    <name type="scientific">Erythroxylum novogranatense</name>
    <dbReference type="NCBI Taxonomy" id="1862640"/>
    <lineage>
        <taxon>Eukaryota</taxon>
        <taxon>Viridiplantae</taxon>
        <taxon>Streptophyta</taxon>
        <taxon>Embryophyta</taxon>
        <taxon>Tracheophyta</taxon>
        <taxon>Spermatophyta</taxon>
        <taxon>Magnoliopsida</taxon>
        <taxon>eudicotyledons</taxon>
        <taxon>Gunneridae</taxon>
        <taxon>Pentapetalae</taxon>
        <taxon>rosids</taxon>
        <taxon>fabids</taxon>
        <taxon>Malpighiales</taxon>
        <taxon>Erythroxylaceae</taxon>
        <taxon>Erythroxylum</taxon>
    </lineage>
</organism>
<comment type="caution">
    <text evidence="4">The sequence shown here is derived from an EMBL/GenBank/DDBJ whole genome shotgun (WGS) entry which is preliminary data.</text>
</comment>
<sequence length="250" mass="26498">MSKLLRNTVELDGEHIRVAYEGLSTMCFTCGMVGHTNTTCPTRPPTTTGPPPPCASEEALLTAQQEVVVSNGGAGPSPSDTGYGPWTLVQASNALASKPGSRFTPLSFPNSEGDGMARQDKLTKHSNPIGKGLSTTLSSFLSTGKHMPSGPIFNSTGPRKNSKKGYKSQKFALAQREVGESSRRPPSLHSSTEQIVTLPLQPTTTDNHLAIVIPSHIAMVCDSQLLEDSEQVPPDSVHQMEGIADPAPQP</sequence>
<feature type="compositionally biased region" description="Low complexity" evidence="2">
    <location>
        <begin position="133"/>
        <end position="143"/>
    </location>
</feature>
<keyword evidence="1" id="KW-0479">Metal-binding</keyword>
<dbReference type="PROSITE" id="PS50158">
    <property type="entry name" value="ZF_CCHC"/>
    <property type="match status" value="1"/>
</dbReference>
<evidence type="ECO:0000259" key="3">
    <source>
        <dbReference type="PROSITE" id="PS50158"/>
    </source>
</evidence>
<protein>
    <recommendedName>
        <fullName evidence="3">CCHC-type domain-containing protein</fullName>
    </recommendedName>
</protein>
<evidence type="ECO:0000313" key="4">
    <source>
        <dbReference type="EMBL" id="KAJ8760947.1"/>
    </source>
</evidence>
<keyword evidence="1" id="KW-0862">Zinc</keyword>
<feature type="region of interest" description="Disordered" evidence="2">
    <location>
        <begin position="228"/>
        <end position="250"/>
    </location>
</feature>
<feature type="domain" description="CCHC-type" evidence="3">
    <location>
        <begin position="27"/>
        <end position="41"/>
    </location>
</feature>
<accession>A0AAV8T2G6</accession>
<keyword evidence="5" id="KW-1185">Reference proteome</keyword>
<proteinExistence type="predicted"/>
<dbReference type="InterPro" id="IPR001878">
    <property type="entry name" value="Znf_CCHC"/>
</dbReference>
<evidence type="ECO:0000256" key="1">
    <source>
        <dbReference type="PROSITE-ProRule" id="PRU00047"/>
    </source>
</evidence>
<keyword evidence="1" id="KW-0863">Zinc-finger</keyword>
<name>A0AAV8T2G6_9ROSI</name>
<dbReference type="Pfam" id="PF14392">
    <property type="entry name" value="zf-CCHC_4"/>
    <property type="match status" value="1"/>
</dbReference>
<evidence type="ECO:0000313" key="5">
    <source>
        <dbReference type="Proteomes" id="UP001159364"/>
    </source>
</evidence>